<dbReference type="EMBL" id="JYDL01000049">
    <property type="protein sequence ID" value="KRX20399.1"/>
    <property type="molecule type" value="Genomic_DNA"/>
</dbReference>
<evidence type="ECO:0008006" key="5">
    <source>
        <dbReference type="Google" id="ProtNLM"/>
    </source>
</evidence>
<evidence type="ECO:0000313" key="2">
    <source>
        <dbReference type="EMBL" id="KRX14100.1"/>
    </source>
</evidence>
<comment type="caution">
    <text evidence="3">The sequence shown here is derived from an EMBL/GenBank/DDBJ whole genome shotgun (WGS) entry which is preliminary data.</text>
</comment>
<organism evidence="3 4">
    <name type="scientific">Trichinella nelsoni</name>
    <dbReference type="NCBI Taxonomy" id="6336"/>
    <lineage>
        <taxon>Eukaryota</taxon>
        <taxon>Metazoa</taxon>
        <taxon>Ecdysozoa</taxon>
        <taxon>Nematoda</taxon>
        <taxon>Enoplea</taxon>
        <taxon>Dorylaimia</taxon>
        <taxon>Trichinellida</taxon>
        <taxon>Trichinellidae</taxon>
        <taxon>Trichinella</taxon>
    </lineage>
</organism>
<protein>
    <recommendedName>
        <fullName evidence="5">DUF5641 domain-containing protein</fullName>
    </recommendedName>
</protein>
<dbReference type="AlphaFoldDB" id="A0A0V0S175"/>
<dbReference type="Proteomes" id="UP000054630">
    <property type="component" value="Unassembled WGS sequence"/>
</dbReference>
<keyword evidence="4" id="KW-1185">Reference proteome</keyword>
<dbReference type="EMBL" id="JYDL01000172">
    <property type="protein sequence ID" value="KRX14100.1"/>
    <property type="molecule type" value="Genomic_DNA"/>
</dbReference>
<evidence type="ECO:0000313" key="3">
    <source>
        <dbReference type="EMBL" id="KRX20399.1"/>
    </source>
</evidence>
<accession>A0A0V0S175</accession>
<name>A0A0V0S175_9BILA</name>
<feature type="region of interest" description="Disordered" evidence="1">
    <location>
        <begin position="53"/>
        <end position="99"/>
    </location>
</feature>
<evidence type="ECO:0000313" key="4">
    <source>
        <dbReference type="Proteomes" id="UP000054630"/>
    </source>
</evidence>
<sequence length="127" mass="14229">MQSYLYNGWAEEAPASRTPGKTWYLPHHGVYQQDTTCRNVRRFGGALRNLSERSVGVRTESPRRTDGNPAVFSSLPGWTTGRHRKDVSVGGSSPGWQGRIRWRRKGSKGVTVDASVLRADLLTVPRY</sequence>
<proteinExistence type="predicted"/>
<dbReference type="OrthoDB" id="5920525at2759"/>
<evidence type="ECO:0000256" key="1">
    <source>
        <dbReference type="SAM" id="MobiDB-lite"/>
    </source>
</evidence>
<reference evidence="3 4" key="1">
    <citation type="submission" date="2015-01" db="EMBL/GenBank/DDBJ databases">
        <title>Evolution of Trichinella species and genotypes.</title>
        <authorList>
            <person name="Korhonen P.K."/>
            <person name="Edoardo P."/>
            <person name="Giuseppe L.R."/>
            <person name="Gasser R.B."/>
        </authorList>
    </citation>
    <scope>NUCLEOTIDE SEQUENCE [LARGE SCALE GENOMIC DNA]</scope>
    <source>
        <strain evidence="3">ISS37</strain>
    </source>
</reference>
<gene>
    <name evidence="2" type="ORF">T07_2503</name>
    <name evidence="3" type="ORF">T07_7198</name>
</gene>